<proteinExistence type="predicted"/>
<sequence>MRRALMVSLQDQLEAALSAALAAAVNARDVITCRSSYTIFDCEDEERDEESAAVPVRYAEFLCRFFPEFAALIEEERTFAMARFPNPQYTLSAFIQAALDAFSPPFAQRLSGMTEHYGSAALPELVS</sequence>
<gene>
    <name evidence="1" type="ORF">BOTBODRAFT_177508</name>
</gene>
<name>A0A067M988_BOTB1</name>
<dbReference type="EMBL" id="KL198060">
    <property type="protein sequence ID" value="KDQ11265.1"/>
    <property type="molecule type" value="Genomic_DNA"/>
</dbReference>
<keyword evidence="2" id="KW-1185">Reference proteome</keyword>
<dbReference type="InParanoid" id="A0A067M988"/>
<dbReference type="AlphaFoldDB" id="A0A067M988"/>
<accession>A0A067M988</accession>
<evidence type="ECO:0000313" key="2">
    <source>
        <dbReference type="Proteomes" id="UP000027195"/>
    </source>
</evidence>
<protein>
    <submittedName>
        <fullName evidence="1">Uncharacterized protein</fullName>
    </submittedName>
</protein>
<dbReference type="OrthoDB" id="249612at2759"/>
<dbReference type="Proteomes" id="UP000027195">
    <property type="component" value="Unassembled WGS sequence"/>
</dbReference>
<organism evidence="1 2">
    <name type="scientific">Botryobasidium botryosum (strain FD-172 SS1)</name>
    <dbReference type="NCBI Taxonomy" id="930990"/>
    <lineage>
        <taxon>Eukaryota</taxon>
        <taxon>Fungi</taxon>
        <taxon>Dikarya</taxon>
        <taxon>Basidiomycota</taxon>
        <taxon>Agaricomycotina</taxon>
        <taxon>Agaricomycetes</taxon>
        <taxon>Cantharellales</taxon>
        <taxon>Botryobasidiaceae</taxon>
        <taxon>Botryobasidium</taxon>
    </lineage>
</organism>
<dbReference type="HOGENOM" id="CLU_1970177_0_0_1"/>
<evidence type="ECO:0000313" key="1">
    <source>
        <dbReference type="EMBL" id="KDQ11265.1"/>
    </source>
</evidence>
<dbReference type="STRING" id="930990.A0A067M988"/>
<reference evidence="2" key="1">
    <citation type="journal article" date="2014" name="Proc. Natl. Acad. Sci. U.S.A.">
        <title>Extensive sampling of basidiomycete genomes demonstrates inadequacy of the white-rot/brown-rot paradigm for wood decay fungi.</title>
        <authorList>
            <person name="Riley R."/>
            <person name="Salamov A.A."/>
            <person name="Brown D.W."/>
            <person name="Nagy L.G."/>
            <person name="Floudas D."/>
            <person name="Held B.W."/>
            <person name="Levasseur A."/>
            <person name="Lombard V."/>
            <person name="Morin E."/>
            <person name="Otillar R."/>
            <person name="Lindquist E.A."/>
            <person name="Sun H."/>
            <person name="LaButti K.M."/>
            <person name="Schmutz J."/>
            <person name="Jabbour D."/>
            <person name="Luo H."/>
            <person name="Baker S.E."/>
            <person name="Pisabarro A.G."/>
            <person name="Walton J.D."/>
            <person name="Blanchette R.A."/>
            <person name="Henrissat B."/>
            <person name="Martin F."/>
            <person name="Cullen D."/>
            <person name="Hibbett D.S."/>
            <person name="Grigoriev I.V."/>
        </authorList>
    </citation>
    <scope>NUCLEOTIDE SEQUENCE [LARGE SCALE GENOMIC DNA]</scope>
    <source>
        <strain evidence="2">FD-172 SS1</strain>
    </source>
</reference>